<evidence type="ECO:0000256" key="1">
    <source>
        <dbReference type="SAM" id="SignalP"/>
    </source>
</evidence>
<keyword evidence="1" id="KW-0732">Signal</keyword>
<name>A0A1B6LQC0_9HEMI</name>
<sequence>MFNTLKYVVTLYVCLWPSASSSSLPDHDKTSLIKIDNLLYEKITNPIPGEGDLVLDSIHIFNQALNKSVQAFMNDNVGQDVVDWLVEQKGPGCIQLYPDDHQLRDVYDWGVQELGELYYLLNNTKMIWRDFRYFLVTRLGYQIDPLPRFFTTTATYTE</sequence>
<feature type="chain" id="PRO_5008587687" evidence="1">
    <location>
        <begin position="22"/>
        <end position="158"/>
    </location>
</feature>
<protein>
    <submittedName>
        <fullName evidence="2">Uncharacterized protein</fullName>
    </submittedName>
</protein>
<organism evidence="2">
    <name type="scientific">Graphocephala atropunctata</name>
    <dbReference type="NCBI Taxonomy" id="36148"/>
    <lineage>
        <taxon>Eukaryota</taxon>
        <taxon>Metazoa</taxon>
        <taxon>Ecdysozoa</taxon>
        <taxon>Arthropoda</taxon>
        <taxon>Hexapoda</taxon>
        <taxon>Insecta</taxon>
        <taxon>Pterygota</taxon>
        <taxon>Neoptera</taxon>
        <taxon>Paraneoptera</taxon>
        <taxon>Hemiptera</taxon>
        <taxon>Auchenorrhyncha</taxon>
        <taxon>Membracoidea</taxon>
        <taxon>Cicadellidae</taxon>
        <taxon>Cicadellinae</taxon>
        <taxon>Cicadellini</taxon>
        <taxon>Graphocephala</taxon>
    </lineage>
</organism>
<dbReference type="AlphaFoldDB" id="A0A1B6LQC0"/>
<dbReference type="EMBL" id="GEBQ01014056">
    <property type="protein sequence ID" value="JAT25921.1"/>
    <property type="molecule type" value="Transcribed_RNA"/>
</dbReference>
<reference evidence="2" key="1">
    <citation type="submission" date="2015-11" db="EMBL/GenBank/DDBJ databases">
        <title>De novo transcriptome assembly of four potential Pierce s Disease insect vectors from Arizona vineyards.</title>
        <authorList>
            <person name="Tassone E.E."/>
        </authorList>
    </citation>
    <scope>NUCLEOTIDE SEQUENCE</scope>
</reference>
<gene>
    <name evidence="2" type="ORF">g.52966</name>
</gene>
<evidence type="ECO:0000313" key="2">
    <source>
        <dbReference type="EMBL" id="JAT25921.1"/>
    </source>
</evidence>
<feature type="signal peptide" evidence="1">
    <location>
        <begin position="1"/>
        <end position="21"/>
    </location>
</feature>
<accession>A0A1B6LQC0</accession>
<proteinExistence type="predicted"/>